<reference evidence="2 3" key="1">
    <citation type="submission" date="2021-03" db="EMBL/GenBank/DDBJ databases">
        <title>Genomic Encyclopedia of Type Strains, Phase IV (KMG-IV): sequencing the most valuable type-strain genomes for metagenomic binning, comparative biology and taxonomic classification.</title>
        <authorList>
            <person name="Goeker M."/>
        </authorList>
    </citation>
    <scope>NUCLEOTIDE SEQUENCE [LARGE SCALE GENOMIC DNA]</scope>
    <source>
        <strain evidence="2 3">DSM 14349</strain>
    </source>
</reference>
<feature type="transmembrane region" description="Helical" evidence="1">
    <location>
        <begin position="20"/>
        <end position="37"/>
    </location>
</feature>
<evidence type="ECO:0000256" key="1">
    <source>
        <dbReference type="SAM" id="Phobius"/>
    </source>
</evidence>
<comment type="caution">
    <text evidence="2">The sequence shown here is derived from an EMBL/GenBank/DDBJ whole genome shotgun (WGS) entry which is preliminary data.</text>
</comment>
<feature type="transmembrane region" description="Helical" evidence="1">
    <location>
        <begin position="165"/>
        <end position="185"/>
    </location>
</feature>
<feature type="transmembrane region" description="Helical" evidence="1">
    <location>
        <begin position="140"/>
        <end position="158"/>
    </location>
</feature>
<accession>A0ABS4FVD8</accession>
<dbReference type="Proteomes" id="UP001519272">
    <property type="component" value="Unassembled WGS sequence"/>
</dbReference>
<organism evidence="2 3">
    <name type="scientific">Paenibacillus turicensis</name>
    <dbReference type="NCBI Taxonomy" id="160487"/>
    <lineage>
        <taxon>Bacteria</taxon>
        <taxon>Bacillati</taxon>
        <taxon>Bacillota</taxon>
        <taxon>Bacilli</taxon>
        <taxon>Bacillales</taxon>
        <taxon>Paenibacillaceae</taxon>
        <taxon>Paenibacillus</taxon>
    </lineage>
</organism>
<keyword evidence="1" id="KW-0812">Transmembrane</keyword>
<keyword evidence="1" id="KW-0472">Membrane</keyword>
<feature type="transmembrane region" description="Helical" evidence="1">
    <location>
        <begin position="226"/>
        <end position="245"/>
    </location>
</feature>
<evidence type="ECO:0000313" key="2">
    <source>
        <dbReference type="EMBL" id="MBP1906419.1"/>
    </source>
</evidence>
<evidence type="ECO:0000313" key="3">
    <source>
        <dbReference type="Proteomes" id="UP001519272"/>
    </source>
</evidence>
<sequence>MYKWKRQFSHEFAMIFRNPLLLTLPLIFAGFYSYVLFNADPIDNLFQIAYNYHGVVNTLTLGLVIFMGIATIRRDTYRQSYDWIEGLPISFAMRVTVKYVVGMLYFSIFTLIVGIVYMIASQRIGIEPSLYMKHVSYFMTRYELSYLVTYALAILLAVCIPNRVIYLIGFCTWMFGTFFMQIFIIERTNFYFLNTFHLSQLYVSSNFDNDLWNYNLIPNEIKASNLFVIAFALMLLVIAIMLLDLKRPTRLRKINATASILAIVITCVCFIPYAQIWEERQDKVQQIVNHPNIKTYAQLYSDGKEDLPKFTFAIQRYDIDVVKEQEDTLNMKVRLQVPTKQLGKVSDLKLTLNHVFQVDSVMIEGEKVDFKRDLDWISIPVQTSNKNMMQVELNYSGQVYDYPYNEKSPVRTFAFVKGKNVFLPYSMAWYPLAGQHNLYAKEENLKSYFLFSGKIDYVADWNISMKGFDNKLVTGLSEEQAIAGEQKFSGSNLPYVSMLGADFITVKEAGLPVIIYTTPYAKGRAEAIAESWKAGYDYFTSWLGPLKNNISKALIINKQSYIEPINEGDLAVLYREQNESNYLLNQMILGSKQGFSYTKNPKNDVRTKIRGLIWYVYSREVYKLSDEEILNYQGDFRMVNEVIDNSSKTEQAELGLRMREQVAAAIDQGKLNEVKALLKYYYEQGLEIPPHYENASKETGAAIAKDKPVTYAAWQAKWKQVITP</sequence>
<gene>
    <name evidence="2" type="ORF">J2Z32_003069</name>
</gene>
<dbReference type="RefSeq" id="WP_210090019.1">
    <property type="nucleotide sequence ID" value="NZ_JAGGKG010000015.1"/>
</dbReference>
<feature type="transmembrane region" description="Helical" evidence="1">
    <location>
        <begin position="49"/>
        <end position="72"/>
    </location>
</feature>
<dbReference type="EMBL" id="JAGGKG010000015">
    <property type="protein sequence ID" value="MBP1906419.1"/>
    <property type="molecule type" value="Genomic_DNA"/>
</dbReference>
<feature type="transmembrane region" description="Helical" evidence="1">
    <location>
        <begin position="257"/>
        <end position="277"/>
    </location>
</feature>
<name>A0ABS4FVD8_9BACL</name>
<proteinExistence type="predicted"/>
<keyword evidence="3" id="KW-1185">Reference proteome</keyword>
<feature type="transmembrane region" description="Helical" evidence="1">
    <location>
        <begin position="99"/>
        <end position="120"/>
    </location>
</feature>
<protein>
    <recommendedName>
        <fullName evidence="4">ABC transporter permease</fullName>
    </recommendedName>
</protein>
<evidence type="ECO:0008006" key="4">
    <source>
        <dbReference type="Google" id="ProtNLM"/>
    </source>
</evidence>
<keyword evidence="1" id="KW-1133">Transmembrane helix</keyword>